<comment type="subcellular location">
    <subcellularLocation>
        <location evidence="1">Cell membrane</location>
        <topology evidence="1">Multi-pass membrane protein</topology>
    </subcellularLocation>
</comment>
<keyword evidence="2" id="KW-1003">Cell membrane</keyword>
<sequence length="349" mass="36014">MRLEPIADPGLGRTLGFPAAALAATLAFAMALAMAAGADPLVVLGLMIKGAAGSKFALLETLNRATPLIFTGLAVAVAFRAKLWNIGAEAQLYAGAIIAVLLGTGAVALPWPLLLPLSALAAAVAGSLVLLGPATLKLRFGVDEVVTTLLFNFIMLLFVSYLLEGPMKDPAGMGWPKSQRLIADARLPRIADGLRLHWGFLLALIAAAGVWIVQTRTTLGYEMRAVGLNPTAARFAGLPVGRIMIKTALLSGGLAALAGWSEVAGLKGSLTLDLSPGFGYTGIIVAMLALLNPLGVVVSALFVAGVFVGADSMSRAIGVPTYIADALLAASLLFMVLALLLARVRVRRG</sequence>
<reference evidence="7 8" key="1">
    <citation type="submission" date="2022-10" db="EMBL/GenBank/DDBJ databases">
        <title>Defluviimonas sp. nov., isolated from ocean surface water.</title>
        <authorList>
            <person name="He W."/>
            <person name="Wang L."/>
            <person name="Zhang D.-F."/>
        </authorList>
    </citation>
    <scope>NUCLEOTIDE SEQUENCE [LARGE SCALE GENOMIC DNA]</scope>
    <source>
        <strain evidence="7 8">WL0002</strain>
    </source>
</reference>
<evidence type="ECO:0000313" key="7">
    <source>
        <dbReference type="EMBL" id="MCV2869019.1"/>
    </source>
</evidence>
<protein>
    <submittedName>
        <fullName evidence="7">ABC transporter permease</fullName>
    </submittedName>
</protein>
<feature type="transmembrane region" description="Helical" evidence="6">
    <location>
        <begin position="145"/>
        <end position="163"/>
    </location>
</feature>
<feature type="transmembrane region" description="Helical" evidence="6">
    <location>
        <begin position="92"/>
        <end position="111"/>
    </location>
</feature>
<keyword evidence="4 6" id="KW-1133">Transmembrane helix</keyword>
<dbReference type="InterPro" id="IPR001851">
    <property type="entry name" value="ABC_transp_permease"/>
</dbReference>
<dbReference type="Pfam" id="PF02653">
    <property type="entry name" value="BPD_transp_2"/>
    <property type="match status" value="1"/>
</dbReference>
<evidence type="ECO:0000313" key="8">
    <source>
        <dbReference type="Proteomes" id="UP001652542"/>
    </source>
</evidence>
<feature type="transmembrane region" description="Helical" evidence="6">
    <location>
        <begin position="280"/>
        <end position="310"/>
    </location>
</feature>
<dbReference type="PANTHER" id="PTHR47089">
    <property type="entry name" value="ABC TRANSPORTER, PERMEASE PROTEIN"/>
    <property type="match status" value="1"/>
</dbReference>
<evidence type="ECO:0000256" key="5">
    <source>
        <dbReference type="ARBA" id="ARBA00023136"/>
    </source>
</evidence>
<dbReference type="EMBL" id="JAOWKY010000002">
    <property type="protein sequence ID" value="MCV2869019.1"/>
    <property type="molecule type" value="Genomic_DNA"/>
</dbReference>
<keyword evidence="8" id="KW-1185">Reference proteome</keyword>
<feature type="transmembrane region" description="Helical" evidence="6">
    <location>
        <begin position="62"/>
        <end position="80"/>
    </location>
</feature>
<dbReference type="Proteomes" id="UP001652542">
    <property type="component" value="Unassembled WGS sequence"/>
</dbReference>
<evidence type="ECO:0000256" key="2">
    <source>
        <dbReference type="ARBA" id="ARBA00022475"/>
    </source>
</evidence>
<keyword evidence="3 6" id="KW-0812">Transmembrane</keyword>
<feature type="transmembrane region" description="Helical" evidence="6">
    <location>
        <begin position="117"/>
        <end position="138"/>
    </location>
</feature>
<evidence type="ECO:0000256" key="3">
    <source>
        <dbReference type="ARBA" id="ARBA00022692"/>
    </source>
</evidence>
<feature type="transmembrane region" description="Helical" evidence="6">
    <location>
        <begin position="322"/>
        <end position="342"/>
    </location>
</feature>
<evidence type="ECO:0000256" key="1">
    <source>
        <dbReference type="ARBA" id="ARBA00004651"/>
    </source>
</evidence>
<evidence type="ECO:0000256" key="4">
    <source>
        <dbReference type="ARBA" id="ARBA00022989"/>
    </source>
</evidence>
<name>A0ABT2ZD25_9RHOB</name>
<evidence type="ECO:0000256" key="6">
    <source>
        <dbReference type="SAM" id="Phobius"/>
    </source>
</evidence>
<feature type="transmembrane region" description="Helical" evidence="6">
    <location>
        <begin position="196"/>
        <end position="214"/>
    </location>
</feature>
<proteinExistence type="predicted"/>
<accession>A0ABT2ZD25</accession>
<comment type="caution">
    <text evidence="7">The sequence shown here is derived from an EMBL/GenBank/DDBJ whole genome shotgun (WGS) entry which is preliminary data.</text>
</comment>
<dbReference type="CDD" id="cd06580">
    <property type="entry name" value="TM_PBP1_transp_TpRbsC_like"/>
    <property type="match status" value="1"/>
</dbReference>
<organism evidence="7 8">
    <name type="scientific">Albidovulum marisflavi</name>
    <dbReference type="NCBI Taxonomy" id="2984159"/>
    <lineage>
        <taxon>Bacteria</taxon>
        <taxon>Pseudomonadati</taxon>
        <taxon>Pseudomonadota</taxon>
        <taxon>Alphaproteobacteria</taxon>
        <taxon>Rhodobacterales</taxon>
        <taxon>Paracoccaceae</taxon>
        <taxon>Albidovulum</taxon>
    </lineage>
</organism>
<gene>
    <name evidence="7" type="ORF">OEW28_10305</name>
</gene>
<dbReference type="RefSeq" id="WP_263734676.1">
    <property type="nucleotide sequence ID" value="NZ_JAOWKY010000002.1"/>
</dbReference>
<dbReference type="PANTHER" id="PTHR47089:SF1">
    <property type="entry name" value="GUANOSINE ABC TRANSPORTER PERMEASE PROTEIN NUPP"/>
    <property type="match status" value="1"/>
</dbReference>
<keyword evidence="5 6" id="KW-0472">Membrane</keyword>